<feature type="region of interest" description="Disordered" evidence="1">
    <location>
        <begin position="1"/>
        <end position="21"/>
    </location>
</feature>
<organism evidence="2 3">
    <name type="scientific">Musicola paradisiaca (strain Ech703)</name>
    <name type="common">Dickeya paradisiaca</name>
    <name type="synonym">Dickeya dadantii</name>
    <dbReference type="NCBI Taxonomy" id="579405"/>
    <lineage>
        <taxon>Bacteria</taxon>
        <taxon>Pseudomonadati</taxon>
        <taxon>Pseudomonadota</taxon>
        <taxon>Gammaproteobacteria</taxon>
        <taxon>Enterobacterales</taxon>
        <taxon>Pectobacteriaceae</taxon>
        <taxon>Musicola</taxon>
    </lineage>
</organism>
<gene>
    <name evidence="2" type="ordered locus">Dd703_1436</name>
</gene>
<sequence length="66" mass="7501">MLKKSLTEKNNHNSGKKDDKNGVTFFFDTCQPVDEMTEFQLSSRQVPDNWKEMVVHTGKQTGGVVL</sequence>
<reference evidence="2" key="1">
    <citation type="submission" date="2009-06" db="EMBL/GenBank/DDBJ databases">
        <title>Complete sequence of Dickeya dadantii Ech703.</title>
        <authorList>
            <consortium name="US DOE Joint Genome Institute"/>
            <person name="Lucas S."/>
            <person name="Copeland A."/>
            <person name="Lapidus A."/>
            <person name="Glavina del Rio T."/>
            <person name="Dalin E."/>
            <person name="Tice H."/>
            <person name="Bruce D."/>
            <person name="Goodwin L."/>
            <person name="Pitluck S."/>
            <person name="Chertkov O."/>
            <person name="Brettin T."/>
            <person name="Detter J.C."/>
            <person name="Han C."/>
            <person name="Larimer F."/>
            <person name="Land M."/>
            <person name="Hauser L."/>
            <person name="Kyrpides N."/>
            <person name="Mikhailova N."/>
            <person name="Balakrishnan V."/>
            <person name="Glasner J."/>
            <person name="Perna N.T."/>
        </authorList>
    </citation>
    <scope>NUCLEOTIDE SEQUENCE [LARGE SCALE GENOMIC DNA]</scope>
    <source>
        <strain evidence="2">Ech703</strain>
    </source>
</reference>
<proteinExistence type="predicted"/>
<dbReference type="AlphaFoldDB" id="C6C2X3"/>
<dbReference type="KEGG" id="dda:Dd703_1436"/>
<dbReference type="STRING" id="579405.Dd703_1436"/>
<dbReference type="Proteomes" id="UP000002734">
    <property type="component" value="Chromosome"/>
</dbReference>
<evidence type="ECO:0000313" key="3">
    <source>
        <dbReference type="Proteomes" id="UP000002734"/>
    </source>
</evidence>
<dbReference type="EMBL" id="CP001654">
    <property type="protein sequence ID" value="ACS85238.1"/>
    <property type="molecule type" value="Genomic_DNA"/>
</dbReference>
<keyword evidence="3" id="KW-1185">Reference proteome</keyword>
<protein>
    <submittedName>
        <fullName evidence="2">Uncharacterized protein</fullName>
    </submittedName>
</protein>
<accession>C6C2X3</accession>
<evidence type="ECO:0000313" key="2">
    <source>
        <dbReference type="EMBL" id="ACS85238.1"/>
    </source>
</evidence>
<evidence type="ECO:0000256" key="1">
    <source>
        <dbReference type="SAM" id="MobiDB-lite"/>
    </source>
</evidence>
<name>C6C2X3_MUSP7</name>
<dbReference type="HOGENOM" id="CLU_2824173_0_0_6"/>